<sequence>MGLSKAEGGLGFRELERLVWRVGTGQNIKVWGDRWIPTLVSYCIQSPVAILNSDARVNELIDGSRGIWKEKLVKEVLNEGEAMIVSNLPISKSGLPDKQIWGYTKDGFFSVKSAYHLEVSRKRREKGERSKGHSFDWKKLWSLNDESIAHALWSCRGSMDVWADKKSPLQKWPSNEVQFYELWDRLLNMVAKEDLELVAVVMRGVWFRRNAFIFEKKFTGPGTIVEQAAISLENFQISQSVKNGGMGSNGGGRRGCRWKAPVGECIKVNWDAGMSKKYGRVGIGVVVRDGKGEMLVSLCCSKEGCCSPVLCAELNFENVIFEGDALVVVKAVNKNMKGVLKNRKRWKVQHVFRECNQVAHLLVKTSFSFIEEQIWMECCPPEIQSVVTKEYLYTADS</sequence>
<dbReference type="InterPro" id="IPR044730">
    <property type="entry name" value="RNase_H-like_dom_plant"/>
</dbReference>
<dbReference type="PANTHER" id="PTHR47074">
    <property type="entry name" value="BNAC02G40300D PROTEIN"/>
    <property type="match status" value="1"/>
</dbReference>
<dbReference type="EMBL" id="CM031809">
    <property type="protein sequence ID" value="KAG6667141.1"/>
    <property type="molecule type" value="Genomic_DNA"/>
</dbReference>
<protein>
    <recommendedName>
        <fullName evidence="3">RNase H type-1 domain-containing protein</fullName>
    </recommendedName>
</protein>
<gene>
    <name evidence="1" type="ORF">CIPAW_01G080900</name>
</gene>
<evidence type="ECO:0008006" key="3">
    <source>
        <dbReference type="Google" id="ProtNLM"/>
    </source>
</evidence>
<dbReference type="PANTHER" id="PTHR47074:SF48">
    <property type="entry name" value="POLYNUCLEOTIDYL TRANSFERASE, RIBONUCLEASE H-LIKE SUPERFAMILY PROTEIN"/>
    <property type="match status" value="1"/>
</dbReference>
<dbReference type="Proteomes" id="UP000811609">
    <property type="component" value="Chromosome 1"/>
</dbReference>
<organism evidence="1 2">
    <name type="scientific">Carya illinoinensis</name>
    <name type="common">Pecan</name>
    <dbReference type="NCBI Taxonomy" id="32201"/>
    <lineage>
        <taxon>Eukaryota</taxon>
        <taxon>Viridiplantae</taxon>
        <taxon>Streptophyta</taxon>
        <taxon>Embryophyta</taxon>
        <taxon>Tracheophyta</taxon>
        <taxon>Spermatophyta</taxon>
        <taxon>Magnoliopsida</taxon>
        <taxon>eudicotyledons</taxon>
        <taxon>Gunneridae</taxon>
        <taxon>Pentapetalae</taxon>
        <taxon>rosids</taxon>
        <taxon>fabids</taxon>
        <taxon>Fagales</taxon>
        <taxon>Juglandaceae</taxon>
        <taxon>Carya</taxon>
    </lineage>
</organism>
<accession>A0A8T1RMQ3</accession>
<keyword evidence="2" id="KW-1185">Reference proteome</keyword>
<reference evidence="1" key="1">
    <citation type="submission" date="2020-12" db="EMBL/GenBank/DDBJ databases">
        <title>WGS assembly of Carya illinoinensis cv. Pawnee.</title>
        <authorList>
            <person name="Platts A."/>
            <person name="Shu S."/>
            <person name="Wright S."/>
            <person name="Barry K."/>
            <person name="Edger P."/>
            <person name="Pires J.C."/>
            <person name="Schmutz J."/>
        </authorList>
    </citation>
    <scope>NUCLEOTIDE SEQUENCE</scope>
    <source>
        <tissue evidence="1">Leaf</tissue>
    </source>
</reference>
<evidence type="ECO:0000313" key="2">
    <source>
        <dbReference type="Proteomes" id="UP000811609"/>
    </source>
</evidence>
<evidence type="ECO:0000313" key="1">
    <source>
        <dbReference type="EMBL" id="KAG6667141.1"/>
    </source>
</evidence>
<dbReference type="AlphaFoldDB" id="A0A8T1RMQ3"/>
<comment type="caution">
    <text evidence="1">The sequence shown here is derived from an EMBL/GenBank/DDBJ whole genome shotgun (WGS) entry which is preliminary data.</text>
</comment>
<name>A0A8T1RMQ3_CARIL</name>
<dbReference type="InterPro" id="IPR052929">
    <property type="entry name" value="RNase_H-like_EbsB-rel"/>
</dbReference>
<proteinExistence type="predicted"/>
<dbReference type="CDD" id="cd06222">
    <property type="entry name" value="RNase_H_like"/>
    <property type="match status" value="1"/>
</dbReference>